<sequence>MAASLLLLTGCSNFAEPGPGSTGTPTLSPPDLPKGFKDRGDGVATRFVDEEQCGQGRCSQMEIYAYGSCPSGVYVRADTMDESGAVVGFSNGFTGALAKGDKAIATLPIHEDAATDVRITKVNCH</sequence>
<dbReference type="AlphaFoldDB" id="A0A4R9AZG0"/>
<feature type="compositionally biased region" description="Low complexity" evidence="1">
    <location>
        <begin position="17"/>
        <end position="26"/>
    </location>
</feature>
<dbReference type="OrthoDB" id="5125911at2"/>
<name>A0A4R9AZG0_9MICO</name>
<feature type="region of interest" description="Disordered" evidence="1">
    <location>
        <begin position="16"/>
        <end position="41"/>
    </location>
</feature>
<evidence type="ECO:0000313" key="2">
    <source>
        <dbReference type="EMBL" id="TFD73019.1"/>
    </source>
</evidence>
<keyword evidence="3" id="KW-1185">Reference proteome</keyword>
<reference evidence="2 3" key="1">
    <citation type="submission" date="2019-03" db="EMBL/GenBank/DDBJ databases">
        <title>Genomics of glacier-inhabiting Cryobacterium strains.</title>
        <authorList>
            <person name="Liu Q."/>
            <person name="Xin Y.-H."/>
        </authorList>
    </citation>
    <scope>NUCLEOTIDE SEQUENCE [LARGE SCALE GENOMIC DNA]</scope>
    <source>
        <strain evidence="2 3">Hh4</strain>
    </source>
</reference>
<proteinExistence type="predicted"/>
<organism evidence="2 3">
    <name type="scientific">Cryobacterium fucosi</name>
    <dbReference type="NCBI Taxonomy" id="1259157"/>
    <lineage>
        <taxon>Bacteria</taxon>
        <taxon>Bacillati</taxon>
        <taxon>Actinomycetota</taxon>
        <taxon>Actinomycetes</taxon>
        <taxon>Micrococcales</taxon>
        <taxon>Microbacteriaceae</taxon>
        <taxon>Cryobacterium</taxon>
    </lineage>
</organism>
<dbReference type="RefSeq" id="WP_134524819.1">
    <property type="nucleotide sequence ID" value="NZ_SOHH01000104.1"/>
</dbReference>
<evidence type="ECO:0000313" key="3">
    <source>
        <dbReference type="Proteomes" id="UP000298313"/>
    </source>
</evidence>
<gene>
    <name evidence="2" type="ORF">E3T48_14915</name>
</gene>
<dbReference type="Proteomes" id="UP000298313">
    <property type="component" value="Unassembled WGS sequence"/>
</dbReference>
<dbReference type="EMBL" id="SOHH01000104">
    <property type="protein sequence ID" value="TFD73019.1"/>
    <property type="molecule type" value="Genomic_DNA"/>
</dbReference>
<protein>
    <submittedName>
        <fullName evidence="2">Uncharacterized protein</fullName>
    </submittedName>
</protein>
<comment type="caution">
    <text evidence="2">The sequence shown here is derived from an EMBL/GenBank/DDBJ whole genome shotgun (WGS) entry which is preliminary data.</text>
</comment>
<evidence type="ECO:0000256" key="1">
    <source>
        <dbReference type="SAM" id="MobiDB-lite"/>
    </source>
</evidence>
<accession>A0A4R9AZG0</accession>